<keyword evidence="6" id="KW-1185">Reference proteome</keyword>
<name>A0A6A7B0V8_9PLEO</name>
<dbReference type="EMBL" id="MU006313">
    <property type="protein sequence ID" value="KAF2849166.1"/>
    <property type="molecule type" value="Genomic_DNA"/>
</dbReference>
<dbReference type="OrthoDB" id="3244603at2759"/>
<evidence type="ECO:0000259" key="4">
    <source>
        <dbReference type="PROSITE" id="PS51015"/>
    </source>
</evidence>
<feature type="domain" description="YDG" evidence="4">
    <location>
        <begin position="133"/>
        <end position="303"/>
    </location>
</feature>
<organism evidence="5 6">
    <name type="scientific">Plenodomus tracheiphilus IPT5</name>
    <dbReference type="NCBI Taxonomy" id="1408161"/>
    <lineage>
        <taxon>Eukaryota</taxon>
        <taxon>Fungi</taxon>
        <taxon>Dikarya</taxon>
        <taxon>Ascomycota</taxon>
        <taxon>Pezizomycotina</taxon>
        <taxon>Dothideomycetes</taxon>
        <taxon>Pleosporomycetidae</taxon>
        <taxon>Pleosporales</taxon>
        <taxon>Pleosporineae</taxon>
        <taxon>Leptosphaeriaceae</taxon>
        <taxon>Plenodomus</taxon>
    </lineage>
</organism>
<comment type="subcellular location">
    <subcellularLocation>
        <location evidence="2">Nucleus</location>
    </subcellularLocation>
</comment>
<dbReference type="InterPro" id="IPR015947">
    <property type="entry name" value="PUA-like_sf"/>
</dbReference>
<dbReference type="Proteomes" id="UP000799423">
    <property type="component" value="Unassembled WGS sequence"/>
</dbReference>
<proteinExistence type="predicted"/>
<sequence>MARVPSPNYMPPPTPLSGDLSRPALKRLAIWIRDDLDLLVAREGPDILRPDDVLALHDKFIALQHAQNINILDLRATGIHKAVQDIAGVATRWPGRLCDDCDKIIRIWTAKFGSLSEIHPFLYGRGGRLEGIASVSGYSREKLLARWTELSPEAIHPNRSHQLGDLGFRVGAWWINTLFALHAGIIGLEACEGGTTYDKNGAYALVLKGTGEVDAESEEKFTYRVPQDDKGKFRLTAATPKSRDPIRVLRSHSINSIWGPRAGIRYEGLYSVKGWSIKQAKTADTANGQWKEGDILYDVRFERSDLLPMSEAIRHPTATEVDDYLEFKRLRKLHRDSKRNATATAPEMLADVAPAKLAPVIAPIPPQPFAIVPGLPASPGGSRGMTSQKPHYDKKPHSRFSEHGEFPFMIVPDDDASPFTKRNSSLLKLPIKSTTRLQPMSFGNSSVSGSPDDSQASSLRTGASAQSNIKEVAPWIDYDADLVVPNLSTEPQVARNRIFSLVKPSSELKGDVEISSPTLNTRSHDRKQSTDFKSVVPSRTKKEERKLAVMRNRSPITKLFDGSVEEGSEEGFEYDRDAICPPNEWELVPGFKAESGPELEPVLVAMESFVEWPFTNPFVGGLRKRGERKDSSVVAPDEVGEKE</sequence>
<dbReference type="GO" id="GO:0005634">
    <property type="term" value="C:nucleus"/>
    <property type="evidence" value="ECO:0007669"/>
    <property type="project" value="UniProtKB-SubCell"/>
</dbReference>
<gene>
    <name evidence="5" type="ORF">T440DRAFT_138764</name>
</gene>
<dbReference type="SUPFAM" id="SSF88697">
    <property type="entry name" value="PUA domain-like"/>
    <property type="match status" value="1"/>
</dbReference>
<protein>
    <recommendedName>
        <fullName evidence="4">YDG domain-containing protein</fullName>
    </recommendedName>
</protein>
<feature type="region of interest" description="Disordered" evidence="3">
    <location>
        <begin position="379"/>
        <end position="398"/>
    </location>
</feature>
<keyword evidence="1 2" id="KW-0539">Nucleus</keyword>
<feature type="region of interest" description="Disordered" evidence="3">
    <location>
        <begin position="438"/>
        <end position="465"/>
    </location>
</feature>
<evidence type="ECO:0000313" key="5">
    <source>
        <dbReference type="EMBL" id="KAF2849166.1"/>
    </source>
</evidence>
<accession>A0A6A7B0V8</accession>
<evidence type="ECO:0000256" key="1">
    <source>
        <dbReference type="ARBA" id="ARBA00023242"/>
    </source>
</evidence>
<dbReference type="Gene3D" id="2.30.280.10">
    <property type="entry name" value="SRA-YDG"/>
    <property type="match status" value="1"/>
</dbReference>
<evidence type="ECO:0000256" key="3">
    <source>
        <dbReference type="SAM" id="MobiDB-lite"/>
    </source>
</evidence>
<feature type="region of interest" description="Disordered" evidence="3">
    <location>
        <begin position="512"/>
        <end position="539"/>
    </location>
</feature>
<dbReference type="InterPro" id="IPR036987">
    <property type="entry name" value="SRA-YDG_sf"/>
</dbReference>
<reference evidence="5" key="1">
    <citation type="submission" date="2020-01" db="EMBL/GenBank/DDBJ databases">
        <authorList>
            <consortium name="DOE Joint Genome Institute"/>
            <person name="Haridas S."/>
            <person name="Albert R."/>
            <person name="Binder M."/>
            <person name="Bloem J."/>
            <person name="Labutti K."/>
            <person name="Salamov A."/>
            <person name="Andreopoulos B."/>
            <person name="Baker S.E."/>
            <person name="Barry K."/>
            <person name="Bills G."/>
            <person name="Bluhm B.H."/>
            <person name="Cannon C."/>
            <person name="Castanera R."/>
            <person name="Culley D.E."/>
            <person name="Daum C."/>
            <person name="Ezra D."/>
            <person name="Gonzalez J.B."/>
            <person name="Henrissat B."/>
            <person name="Kuo A."/>
            <person name="Liang C."/>
            <person name="Lipzen A."/>
            <person name="Lutzoni F."/>
            <person name="Magnuson J."/>
            <person name="Mondo S."/>
            <person name="Nolan M."/>
            <person name="Ohm R."/>
            <person name="Pangilinan J."/>
            <person name="Park H.-J."/>
            <person name="Ramirez L."/>
            <person name="Alfaro M."/>
            <person name="Sun H."/>
            <person name="Tritt A."/>
            <person name="Yoshinaga Y."/>
            <person name="Zwiers L.-H."/>
            <person name="Turgeon B.G."/>
            <person name="Goodwin S.B."/>
            <person name="Spatafora J.W."/>
            <person name="Crous P.W."/>
            <person name="Grigoriev I.V."/>
        </authorList>
    </citation>
    <scope>NUCLEOTIDE SEQUENCE</scope>
    <source>
        <strain evidence="5">IPT5</strain>
    </source>
</reference>
<evidence type="ECO:0000256" key="2">
    <source>
        <dbReference type="PROSITE-ProRule" id="PRU00358"/>
    </source>
</evidence>
<evidence type="ECO:0000313" key="6">
    <source>
        <dbReference type="Proteomes" id="UP000799423"/>
    </source>
</evidence>
<dbReference type="AlphaFoldDB" id="A0A6A7B0V8"/>
<dbReference type="PROSITE" id="PS51015">
    <property type="entry name" value="YDG"/>
    <property type="match status" value="1"/>
</dbReference>
<feature type="region of interest" description="Disordered" evidence="3">
    <location>
        <begin position="620"/>
        <end position="643"/>
    </location>
</feature>
<dbReference type="InterPro" id="IPR003105">
    <property type="entry name" value="SRA_YDG"/>
</dbReference>